<evidence type="ECO:0000256" key="1">
    <source>
        <dbReference type="SAM" id="SignalP"/>
    </source>
</evidence>
<proteinExistence type="predicted"/>
<feature type="signal peptide" evidence="1">
    <location>
        <begin position="1"/>
        <end position="15"/>
    </location>
</feature>
<evidence type="ECO:0000313" key="4">
    <source>
        <dbReference type="Proteomes" id="UP001161247"/>
    </source>
</evidence>
<feature type="domain" description="Cupin type-1" evidence="2">
    <location>
        <begin position="63"/>
        <end position="128"/>
    </location>
</feature>
<evidence type="ECO:0000259" key="2">
    <source>
        <dbReference type="Pfam" id="PF00190"/>
    </source>
</evidence>
<accession>A0AAV1DB91</accession>
<sequence length="172" mass="18901">MASFLLCIIPTPSHGADPDPLQDFCPADLNAPIHVNGFPCKDPASVISENFFFTGFNTIDGREFDTFGLNITVGNVYTFSGLNTLGISQNRARILPGGLSQPRVHPRASKLTQIVEGTLLVGIITSDGYSIQELLGEERCLWCREAYFISNSILDLRLQQFLVLLTVKILGR</sequence>
<dbReference type="InterPro" id="IPR014710">
    <property type="entry name" value="RmlC-like_jellyroll"/>
</dbReference>
<dbReference type="AlphaFoldDB" id="A0AAV1DB91"/>
<dbReference type="InterPro" id="IPR006045">
    <property type="entry name" value="Cupin_1"/>
</dbReference>
<dbReference type="Proteomes" id="UP001161247">
    <property type="component" value="Chromosome 4"/>
</dbReference>
<name>A0AAV1DB91_OLDCO</name>
<keyword evidence="4" id="KW-1185">Reference proteome</keyword>
<feature type="chain" id="PRO_5043953851" evidence="1">
    <location>
        <begin position="16"/>
        <end position="172"/>
    </location>
</feature>
<dbReference type="InterPro" id="IPR011051">
    <property type="entry name" value="RmlC_Cupin_sf"/>
</dbReference>
<gene>
    <name evidence="3" type="ORF">OLC1_LOCUS13567</name>
</gene>
<dbReference type="PANTHER" id="PTHR31238">
    <property type="entry name" value="GERMIN-LIKE PROTEIN SUBFAMILY 3 MEMBER 3"/>
    <property type="match status" value="1"/>
</dbReference>
<keyword evidence="1" id="KW-0732">Signal</keyword>
<dbReference type="Pfam" id="PF00190">
    <property type="entry name" value="Cupin_1"/>
    <property type="match status" value="1"/>
</dbReference>
<evidence type="ECO:0000313" key="3">
    <source>
        <dbReference type="EMBL" id="CAI9104686.1"/>
    </source>
</evidence>
<dbReference type="Gene3D" id="2.60.120.10">
    <property type="entry name" value="Jelly Rolls"/>
    <property type="match status" value="1"/>
</dbReference>
<dbReference type="EMBL" id="OX459121">
    <property type="protein sequence ID" value="CAI9104686.1"/>
    <property type="molecule type" value="Genomic_DNA"/>
</dbReference>
<dbReference type="SUPFAM" id="SSF51182">
    <property type="entry name" value="RmlC-like cupins"/>
    <property type="match status" value="1"/>
</dbReference>
<protein>
    <submittedName>
        <fullName evidence="3">OLC1v1003410C1</fullName>
    </submittedName>
</protein>
<reference evidence="3" key="1">
    <citation type="submission" date="2023-03" db="EMBL/GenBank/DDBJ databases">
        <authorList>
            <person name="Julca I."/>
        </authorList>
    </citation>
    <scope>NUCLEOTIDE SEQUENCE</scope>
</reference>
<organism evidence="3 4">
    <name type="scientific">Oldenlandia corymbosa var. corymbosa</name>
    <dbReference type="NCBI Taxonomy" id="529605"/>
    <lineage>
        <taxon>Eukaryota</taxon>
        <taxon>Viridiplantae</taxon>
        <taxon>Streptophyta</taxon>
        <taxon>Embryophyta</taxon>
        <taxon>Tracheophyta</taxon>
        <taxon>Spermatophyta</taxon>
        <taxon>Magnoliopsida</taxon>
        <taxon>eudicotyledons</taxon>
        <taxon>Gunneridae</taxon>
        <taxon>Pentapetalae</taxon>
        <taxon>asterids</taxon>
        <taxon>lamiids</taxon>
        <taxon>Gentianales</taxon>
        <taxon>Rubiaceae</taxon>
        <taxon>Rubioideae</taxon>
        <taxon>Spermacoceae</taxon>
        <taxon>Hedyotis-Oldenlandia complex</taxon>
        <taxon>Oldenlandia</taxon>
    </lineage>
</organism>